<dbReference type="InterPro" id="IPR003583">
    <property type="entry name" value="Hlx-hairpin-Hlx_DNA-bd_motif"/>
</dbReference>
<feature type="domain" description="Helix-hairpin-helix DNA-binding motif class 1" evidence="1">
    <location>
        <begin position="68"/>
        <end position="87"/>
    </location>
</feature>
<dbReference type="GO" id="GO:0003677">
    <property type="term" value="F:DNA binding"/>
    <property type="evidence" value="ECO:0007669"/>
    <property type="project" value="InterPro"/>
</dbReference>
<reference evidence="2" key="1">
    <citation type="journal article" date="2014" name="Front. Microbiol.">
        <title>High frequency of phylogenetically diverse reductive dehalogenase-homologous genes in deep subseafloor sedimentary metagenomes.</title>
        <authorList>
            <person name="Kawai M."/>
            <person name="Futagami T."/>
            <person name="Toyoda A."/>
            <person name="Takaki Y."/>
            <person name="Nishi S."/>
            <person name="Hori S."/>
            <person name="Arai W."/>
            <person name="Tsubouchi T."/>
            <person name="Morono Y."/>
            <person name="Uchiyama I."/>
            <person name="Ito T."/>
            <person name="Fujiyama A."/>
            <person name="Inagaki F."/>
            <person name="Takami H."/>
        </authorList>
    </citation>
    <scope>NUCLEOTIDE SEQUENCE</scope>
    <source>
        <strain evidence="2">Expedition CK06-06</strain>
    </source>
</reference>
<evidence type="ECO:0000259" key="1">
    <source>
        <dbReference type="SMART" id="SM00278"/>
    </source>
</evidence>
<proteinExistence type="predicted"/>
<feature type="domain" description="Helix-hairpin-helix DNA-binding motif class 1" evidence="1">
    <location>
        <begin position="138"/>
        <end position="157"/>
    </location>
</feature>
<comment type="caution">
    <text evidence="2">The sequence shown here is derived from an EMBL/GenBank/DDBJ whole genome shotgun (WGS) entry which is preliminary data.</text>
</comment>
<gene>
    <name evidence="2" type="ORF">S01H1_70111</name>
</gene>
<dbReference type="SUPFAM" id="SSF47781">
    <property type="entry name" value="RuvA domain 2-like"/>
    <property type="match status" value="1"/>
</dbReference>
<dbReference type="Pfam" id="PF14520">
    <property type="entry name" value="HHH_5"/>
    <property type="match status" value="1"/>
</dbReference>
<dbReference type="InterPro" id="IPR010994">
    <property type="entry name" value="RuvA_2-like"/>
</dbReference>
<organism evidence="2">
    <name type="scientific">marine sediment metagenome</name>
    <dbReference type="NCBI Taxonomy" id="412755"/>
    <lineage>
        <taxon>unclassified sequences</taxon>
        <taxon>metagenomes</taxon>
        <taxon>ecological metagenomes</taxon>
    </lineage>
</organism>
<sequence>MPSVPWKWNQSHVEALVLDAATNEDVRAKAIEYFFAKLNVAGVGPGNVSRIIKAGHDTIPKILNMTVDDLLKIPGFKKKLAEKIHHGIHNKIEEASLPRLMAATNVFDRGLGRTLLKLILDAHPSILTSGESDEEKIKLVSSIKGLGKKRAIGFVSHIQEFLDLMIETGLEKKLTYAPTTADSTHPLHHKKIVMTGFRDEALKTQIESKTGIPMATQVTNNTFVVIAKEQKKQTAKYQEAERLS</sequence>
<feature type="non-terminal residue" evidence="2">
    <location>
        <position position="244"/>
    </location>
</feature>
<dbReference type="GO" id="GO:0006281">
    <property type="term" value="P:DNA repair"/>
    <property type="evidence" value="ECO:0007669"/>
    <property type="project" value="InterPro"/>
</dbReference>
<accession>X0X644</accession>
<dbReference type="AlphaFoldDB" id="X0X644"/>
<dbReference type="Gene3D" id="1.10.150.20">
    <property type="entry name" value="5' to 3' exonuclease, C-terminal subdomain"/>
    <property type="match status" value="1"/>
</dbReference>
<dbReference type="SMART" id="SM00278">
    <property type="entry name" value="HhH1"/>
    <property type="match status" value="2"/>
</dbReference>
<protein>
    <recommendedName>
        <fullName evidence="1">Helix-hairpin-helix DNA-binding motif class 1 domain-containing protein</fullName>
    </recommendedName>
</protein>
<evidence type="ECO:0000313" key="2">
    <source>
        <dbReference type="EMBL" id="GAG30872.1"/>
    </source>
</evidence>
<name>X0X644_9ZZZZ</name>
<dbReference type="EMBL" id="BARS01046595">
    <property type="protein sequence ID" value="GAG30872.1"/>
    <property type="molecule type" value="Genomic_DNA"/>
</dbReference>